<comment type="similarity">
    <text evidence="1">Belongs to the UPF0065 (bug) family.</text>
</comment>
<dbReference type="InterPro" id="IPR005064">
    <property type="entry name" value="BUG"/>
</dbReference>
<name>A0A5C8PPN7_9HYPH</name>
<dbReference type="CDD" id="cd07012">
    <property type="entry name" value="PBP2_Bug_TTT"/>
    <property type="match status" value="1"/>
</dbReference>
<feature type="signal peptide" evidence="3">
    <location>
        <begin position="1"/>
        <end position="23"/>
    </location>
</feature>
<feature type="chain" id="PRO_5022808602" evidence="3">
    <location>
        <begin position="24"/>
        <end position="327"/>
    </location>
</feature>
<sequence length="327" mass="34923">MLTRRRLAALASAAMLPATAVRAEERWPTKLLRVLVGSAPGSSVDAPVRAVCQRLSERFGVSIVVENKVGAAGTIAASEALRAPADGYTLLIGTNGELVNGEFLWRNSGRTFPYDPAKDFVPVALVQRGAGMLVVRPGLGVNSLAELVAKAKANPGKLTIGSGGVGSTVHLVAELFNREAGIDTLIVHYRGSPPTLMAIRSGDIDMMFATPFEIIDFVKQKDMIPLAVSHTQRIPMYPDVPTFAELGLPNVINLPFVTFCVRSGTPDHVVRTLNQAVIEEIAGGPGKPPLTSPGRESPPLTPEQLAAFITHERERWADIILKAKIAT</sequence>
<reference evidence="4 5" key="1">
    <citation type="submission" date="2019-06" db="EMBL/GenBank/DDBJ databases">
        <title>New taxonomy in bacterial strain CC-CFT640, isolated from vineyard.</title>
        <authorList>
            <person name="Lin S.-Y."/>
            <person name="Tsai C.-F."/>
            <person name="Young C.-C."/>
        </authorList>
    </citation>
    <scope>NUCLEOTIDE SEQUENCE [LARGE SCALE GENOMIC DNA]</scope>
    <source>
        <strain evidence="4 5">CC-CFT640</strain>
    </source>
</reference>
<evidence type="ECO:0000256" key="2">
    <source>
        <dbReference type="SAM" id="MobiDB-lite"/>
    </source>
</evidence>
<evidence type="ECO:0000256" key="1">
    <source>
        <dbReference type="ARBA" id="ARBA00006987"/>
    </source>
</evidence>
<protein>
    <submittedName>
        <fullName evidence="4">Tripartite tricarboxylate transporter substrate binding protein</fullName>
    </submittedName>
</protein>
<dbReference type="Pfam" id="PF03401">
    <property type="entry name" value="TctC"/>
    <property type="match status" value="1"/>
</dbReference>
<evidence type="ECO:0000313" key="5">
    <source>
        <dbReference type="Proteomes" id="UP000321638"/>
    </source>
</evidence>
<gene>
    <name evidence="4" type="ORF">FHP25_10105</name>
</gene>
<proteinExistence type="inferred from homology"/>
<dbReference type="RefSeq" id="WP_147846813.1">
    <property type="nucleotide sequence ID" value="NZ_VDUZ01000009.1"/>
</dbReference>
<dbReference type="Gene3D" id="3.40.190.150">
    <property type="entry name" value="Bordetella uptake gene, domain 1"/>
    <property type="match status" value="1"/>
</dbReference>
<dbReference type="PIRSF" id="PIRSF017082">
    <property type="entry name" value="YflP"/>
    <property type="match status" value="1"/>
</dbReference>
<dbReference type="Gene3D" id="3.40.190.10">
    <property type="entry name" value="Periplasmic binding protein-like II"/>
    <property type="match status" value="1"/>
</dbReference>
<evidence type="ECO:0000313" key="4">
    <source>
        <dbReference type="EMBL" id="TXL77113.1"/>
    </source>
</evidence>
<comment type="caution">
    <text evidence="4">The sequence shown here is derived from an EMBL/GenBank/DDBJ whole genome shotgun (WGS) entry which is preliminary data.</text>
</comment>
<dbReference type="InterPro" id="IPR042100">
    <property type="entry name" value="Bug_dom1"/>
</dbReference>
<dbReference type="PANTHER" id="PTHR42928">
    <property type="entry name" value="TRICARBOXYLATE-BINDING PROTEIN"/>
    <property type="match status" value="1"/>
</dbReference>
<keyword evidence="5" id="KW-1185">Reference proteome</keyword>
<dbReference type="AlphaFoldDB" id="A0A5C8PPN7"/>
<dbReference type="Proteomes" id="UP000321638">
    <property type="component" value="Unassembled WGS sequence"/>
</dbReference>
<organism evidence="4 5">
    <name type="scientific">Vineibacter terrae</name>
    <dbReference type="NCBI Taxonomy" id="2586908"/>
    <lineage>
        <taxon>Bacteria</taxon>
        <taxon>Pseudomonadati</taxon>
        <taxon>Pseudomonadota</taxon>
        <taxon>Alphaproteobacteria</taxon>
        <taxon>Hyphomicrobiales</taxon>
        <taxon>Vineibacter</taxon>
    </lineage>
</organism>
<feature type="region of interest" description="Disordered" evidence="2">
    <location>
        <begin position="282"/>
        <end position="301"/>
    </location>
</feature>
<evidence type="ECO:0000256" key="3">
    <source>
        <dbReference type="SAM" id="SignalP"/>
    </source>
</evidence>
<dbReference type="SUPFAM" id="SSF53850">
    <property type="entry name" value="Periplasmic binding protein-like II"/>
    <property type="match status" value="1"/>
</dbReference>
<keyword evidence="3" id="KW-0732">Signal</keyword>
<dbReference type="OrthoDB" id="7246401at2"/>
<dbReference type="EMBL" id="VDUZ01000009">
    <property type="protein sequence ID" value="TXL77113.1"/>
    <property type="molecule type" value="Genomic_DNA"/>
</dbReference>
<dbReference type="PANTHER" id="PTHR42928:SF5">
    <property type="entry name" value="BLR1237 PROTEIN"/>
    <property type="match status" value="1"/>
</dbReference>
<accession>A0A5C8PPN7</accession>